<feature type="domain" description="DUF5753" evidence="1">
    <location>
        <begin position="181"/>
        <end position="359"/>
    </location>
</feature>
<protein>
    <recommendedName>
        <fullName evidence="1">DUF5753 domain-containing protein</fullName>
    </recommendedName>
</protein>
<organism evidence="2 3">
    <name type="scientific">Actinomadura vinacea</name>
    <dbReference type="NCBI Taxonomy" id="115336"/>
    <lineage>
        <taxon>Bacteria</taxon>
        <taxon>Bacillati</taxon>
        <taxon>Actinomycetota</taxon>
        <taxon>Actinomycetes</taxon>
        <taxon>Streptosporangiales</taxon>
        <taxon>Thermomonosporaceae</taxon>
        <taxon>Actinomadura</taxon>
    </lineage>
</organism>
<comment type="caution">
    <text evidence="2">The sequence shown here is derived from an EMBL/GenBank/DDBJ whole genome shotgun (WGS) entry which is preliminary data.</text>
</comment>
<dbReference type="Proteomes" id="UP001501231">
    <property type="component" value="Unassembled WGS sequence"/>
</dbReference>
<proteinExistence type="predicted"/>
<dbReference type="RefSeq" id="WP_344590018.1">
    <property type="nucleotide sequence ID" value="NZ_BAAARW010000012.1"/>
</dbReference>
<sequence length="367" mass="40984">MIVPADRRRLAAALISDLEILRSSAGQPSFVTIERESEKHAAARAVLSGVKITRLPVSTVHDLLRHDRTPPLRPDLVESLWAVLHHIAAEKGRTPRPPSLNALDELRNRLEAINLPERVRVASPTGPAESAGIAMLDDPFGGAPPGRDEDADRRWLLDAAAATRATAWWHSGSHLVPEWLGDHLTLEHRAGEVRTYAPHAIPALLQTEGYAWSAIRRDRPKADPAELHGLVHLRMRRQEPLWRRDALRVWAVIDESVLRDESRGHTTMRAQLDHLVKVSGMQHITVQVMPSHAHGHDSTGGPVSLLRFPERGFPDVAFIEQHDYGLCPPKSTDVSHYHQVLVRLAIEALRPKESAEFLRAIRSAWSQ</sequence>
<reference evidence="2 3" key="1">
    <citation type="journal article" date="2019" name="Int. J. Syst. Evol. Microbiol.">
        <title>The Global Catalogue of Microorganisms (GCM) 10K type strain sequencing project: providing services to taxonomists for standard genome sequencing and annotation.</title>
        <authorList>
            <consortium name="The Broad Institute Genomics Platform"/>
            <consortium name="The Broad Institute Genome Sequencing Center for Infectious Disease"/>
            <person name="Wu L."/>
            <person name="Ma J."/>
        </authorList>
    </citation>
    <scope>NUCLEOTIDE SEQUENCE [LARGE SCALE GENOMIC DNA]</scope>
    <source>
        <strain evidence="2 3">JCM 3325</strain>
    </source>
</reference>
<dbReference type="EMBL" id="BAAARW010000012">
    <property type="protein sequence ID" value="GAA2420591.1"/>
    <property type="molecule type" value="Genomic_DNA"/>
</dbReference>
<evidence type="ECO:0000313" key="2">
    <source>
        <dbReference type="EMBL" id="GAA2420591.1"/>
    </source>
</evidence>
<dbReference type="InterPro" id="IPR043917">
    <property type="entry name" value="DUF5753"/>
</dbReference>
<gene>
    <name evidence="2" type="ORF">GCM10010191_34820</name>
</gene>
<dbReference type="Pfam" id="PF19054">
    <property type="entry name" value="DUF5753"/>
    <property type="match status" value="1"/>
</dbReference>
<evidence type="ECO:0000259" key="1">
    <source>
        <dbReference type="Pfam" id="PF19054"/>
    </source>
</evidence>
<name>A0ABN3J476_9ACTN</name>
<evidence type="ECO:0000313" key="3">
    <source>
        <dbReference type="Proteomes" id="UP001501231"/>
    </source>
</evidence>
<accession>A0ABN3J476</accession>
<keyword evidence="3" id="KW-1185">Reference proteome</keyword>